<feature type="transmembrane region" description="Helical" evidence="2">
    <location>
        <begin position="80"/>
        <end position="104"/>
    </location>
</feature>
<feature type="transmembrane region" description="Helical" evidence="2">
    <location>
        <begin position="255"/>
        <end position="283"/>
    </location>
</feature>
<evidence type="ECO:0000313" key="3">
    <source>
        <dbReference type="EMBL" id="QEO16556.1"/>
    </source>
</evidence>
<feature type="transmembrane region" description="Helical" evidence="2">
    <location>
        <begin position="182"/>
        <end position="199"/>
    </location>
</feature>
<feature type="transmembrane region" description="Helical" evidence="2">
    <location>
        <begin position="12"/>
        <end position="32"/>
    </location>
</feature>
<evidence type="ECO:0000256" key="1">
    <source>
        <dbReference type="SAM" id="MobiDB-lite"/>
    </source>
</evidence>
<gene>
    <name evidence="3" type="ORF">FLP30_01255</name>
</gene>
<feature type="transmembrane region" description="Helical" evidence="2">
    <location>
        <begin position="219"/>
        <end position="243"/>
    </location>
</feature>
<proteinExistence type="predicted"/>
<dbReference type="AlphaFoldDB" id="A0A5C1YJZ2"/>
<evidence type="ECO:0000256" key="2">
    <source>
        <dbReference type="SAM" id="Phobius"/>
    </source>
</evidence>
<keyword evidence="2" id="KW-0472">Membrane</keyword>
<dbReference type="EMBL" id="CP043506">
    <property type="protein sequence ID" value="QEO16556.1"/>
    <property type="molecule type" value="Genomic_DNA"/>
</dbReference>
<name>A0A5C1YJZ2_9PROT</name>
<keyword evidence="2" id="KW-0812">Transmembrane</keyword>
<dbReference type="Proteomes" id="UP000324536">
    <property type="component" value="Chromosome"/>
</dbReference>
<reference evidence="3 4" key="1">
    <citation type="submission" date="2019-09" db="EMBL/GenBank/DDBJ databases">
        <title>Genome sequencing of strain KACC 21233.</title>
        <authorList>
            <person name="Heo J."/>
            <person name="Kim S.-J."/>
            <person name="Kim J.-S."/>
            <person name="Hong S.-B."/>
            <person name="Kwon S.-W."/>
        </authorList>
    </citation>
    <scope>NUCLEOTIDE SEQUENCE [LARGE SCALE GENOMIC DNA]</scope>
    <source>
        <strain evidence="3 4">KACC 21233</strain>
    </source>
</reference>
<accession>A0A5C1YJZ2</accession>
<dbReference type="OrthoDB" id="7226281at2"/>
<organism evidence="3 4">
    <name type="scientific">Acetobacter vaccinii</name>
    <dbReference type="NCBI Taxonomy" id="2592655"/>
    <lineage>
        <taxon>Bacteria</taxon>
        <taxon>Pseudomonadati</taxon>
        <taxon>Pseudomonadota</taxon>
        <taxon>Alphaproteobacteria</taxon>
        <taxon>Acetobacterales</taxon>
        <taxon>Acetobacteraceae</taxon>
        <taxon>Acetobacter</taxon>
    </lineage>
</organism>
<sequence>MTQEVIDGPAWGWLAGCAFMLLVQAALMVLVAPLFTGVTAWVSAVLEGQSGLPVMGRWLDIQHQFRRPGLRSEGEGLNALFGFSAFVLGVLCCALVPVFTLTIAGFPAPGLLLVCGLLVGASVLLSLPQALQGHFSASQACIALLGDGLLLPVLVPILLLAGTHDLAAFLAGLHALSPLTDGAPYVLAGVALFVVVALGPDGRETAGAMAPLAGPDRGLWLLAADCVRLCWVTLAADMAWAASLSMPGGMPAGQWVFQCLVGAVLWVCKLGVAALLLAGARLLVLPATRRVRIRLGAVFLLGLLAWQVTWAHAPRQAQSMNDTQLTDPSPATDTTGPTS</sequence>
<evidence type="ECO:0000313" key="4">
    <source>
        <dbReference type="Proteomes" id="UP000324536"/>
    </source>
</evidence>
<keyword evidence="4" id="KW-1185">Reference proteome</keyword>
<keyword evidence="2" id="KW-1133">Transmembrane helix</keyword>
<dbReference type="KEGG" id="acek:FLP30_01255"/>
<feature type="transmembrane region" description="Helical" evidence="2">
    <location>
        <begin position="110"/>
        <end position="128"/>
    </location>
</feature>
<dbReference type="RefSeq" id="WP_149277997.1">
    <property type="nucleotide sequence ID" value="NZ_CP043506.1"/>
</dbReference>
<feature type="transmembrane region" description="Helical" evidence="2">
    <location>
        <begin position="295"/>
        <end position="313"/>
    </location>
</feature>
<protein>
    <submittedName>
        <fullName evidence="3">Uncharacterized protein</fullName>
    </submittedName>
</protein>
<feature type="transmembrane region" description="Helical" evidence="2">
    <location>
        <begin position="140"/>
        <end position="162"/>
    </location>
</feature>
<feature type="region of interest" description="Disordered" evidence="1">
    <location>
        <begin position="319"/>
        <end position="339"/>
    </location>
</feature>